<dbReference type="Gene3D" id="3.40.50.720">
    <property type="entry name" value="NAD(P)-binding Rossmann-like Domain"/>
    <property type="match status" value="1"/>
</dbReference>
<protein>
    <recommendedName>
        <fullName evidence="1">Glycerol-3-phosphate dehydrogenase NAD-dependent N-terminal domain-containing protein</fullName>
    </recommendedName>
</protein>
<proteinExistence type="predicted"/>
<dbReference type="GO" id="GO:0051287">
    <property type="term" value="F:NAD binding"/>
    <property type="evidence" value="ECO:0007669"/>
    <property type="project" value="InterPro"/>
</dbReference>
<dbReference type="InterPro" id="IPR036291">
    <property type="entry name" value="NAD(P)-bd_dom_sf"/>
</dbReference>
<sequence length="64" mass="6313">ADAPLVLSVSKGFDAHRQCTMSELIAANIPGASIVVLTGPTIANEVAEGKPTGAVLAAGPVSEV</sequence>
<evidence type="ECO:0000259" key="1">
    <source>
        <dbReference type="Pfam" id="PF01210"/>
    </source>
</evidence>
<feature type="domain" description="Glycerol-3-phosphate dehydrogenase NAD-dependent N-terminal" evidence="1">
    <location>
        <begin position="5"/>
        <end position="58"/>
    </location>
</feature>
<dbReference type="GO" id="GO:0046168">
    <property type="term" value="P:glycerol-3-phosphate catabolic process"/>
    <property type="evidence" value="ECO:0007669"/>
    <property type="project" value="InterPro"/>
</dbReference>
<accession>A0A0F9AGX5</accession>
<dbReference type="AlphaFoldDB" id="A0A0F9AGX5"/>
<dbReference type="InterPro" id="IPR011128">
    <property type="entry name" value="G3P_DH_NAD-dep_N"/>
</dbReference>
<feature type="non-terminal residue" evidence="2">
    <location>
        <position position="1"/>
    </location>
</feature>
<name>A0A0F9AGX5_9ZZZZ</name>
<dbReference type="SUPFAM" id="SSF51735">
    <property type="entry name" value="NAD(P)-binding Rossmann-fold domains"/>
    <property type="match status" value="1"/>
</dbReference>
<organism evidence="2">
    <name type="scientific">marine sediment metagenome</name>
    <dbReference type="NCBI Taxonomy" id="412755"/>
    <lineage>
        <taxon>unclassified sequences</taxon>
        <taxon>metagenomes</taxon>
        <taxon>ecological metagenomes</taxon>
    </lineage>
</organism>
<gene>
    <name evidence="2" type="ORF">LCGC14_2651710</name>
</gene>
<dbReference type="GO" id="GO:0016616">
    <property type="term" value="F:oxidoreductase activity, acting on the CH-OH group of donors, NAD or NADP as acceptor"/>
    <property type="evidence" value="ECO:0007669"/>
    <property type="project" value="InterPro"/>
</dbReference>
<dbReference type="EMBL" id="LAZR01046003">
    <property type="protein sequence ID" value="KKK97540.1"/>
    <property type="molecule type" value="Genomic_DNA"/>
</dbReference>
<comment type="caution">
    <text evidence="2">The sequence shown here is derived from an EMBL/GenBank/DDBJ whole genome shotgun (WGS) entry which is preliminary data.</text>
</comment>
<dbReference type="Pfam" id="PF01210">
    <property type="entry name" value="NAD_Gly3P_dh_N"/>
    <property type="match status" value="1"/>
</dbReference>
<reference evidence="2" key="1">
    <citation type="journal article" date="2015" name="Nature">
        <title>Complex archaea that bridge the gap between prokaryotes and eukaryotes.</title>
        <authorList>
            <person name="Spang A."/>
            <person name="Saw J.H."/>
            <person name="Jorgensen S.L."/>
            <person name="Zaremba-Niedzwiedzka K."/>
            <person name="Martijn J."/>
            <person name="Lind A.E."/>
            <person name="van Eijk R."/>
            <person name="Schleper C."/>
            <person name="Guy L."/>
            <person name="Ettema T.J."/>
        </authorList>
    </citation>
    <scope>NUCLEOTIDE SEQUENCE</scope>
</reference>
<evidence type="ECO:0000313" key="2">
    <source>
        <dbReference type="EMBL" id="KKK97540.1"/>
    </source>
</evidence>